<dbReference type="GO" id="GO:0016740">
    <property type="term" value="F:transferase activity"/>
    <property type="evidence" value="ECO:0007669"/>
    <property type="project" value="UniProtKB-KW"/>
</dbReference>
<evidence type="ECO:0000256" key="7">
    <source>
        <dbReference type="PROSITE-ProRule" id="PRU00418"/>
    </source>
</evidence>
<evidence type="ECO:0000256" key="6">
    <source>
        <dbReference type="PIRSR" id="PIRSR000699-2"/>
    </source>
</evidence>
<evidence type="ECO:0000256" key="4">
    <source>
        <dbReference type="ARBA" id="ARBA00022683"/>
    </source>
</evidence>
<keyword evidence="2" id="KW-0762">Sugar transport</keyword>
<dbReference type="PANTHER" id="PTHR34382:SF7">
    <property type="entry name" value="PTS SYSTEM N,N'-DIACETYLCHITOBIOSE-SPECIFIC EIIA COMPONENT"/>
    <property type="match status" value="1"/>
</dbReference>
<protein>
    <submittedName>
        <fullName evidence="8">PTS lactose/cellobiose transporter subunit IIA</fullName>
    </submittedName>
</protein>
<dbReference type="PANTHER" id="PTHR34382">
    <property type="entry name" value="PTS SYSTEM N,N'-DIACETYLCHITOBIOSE-SPECIFIC EIIA COMPONENT"/>
    <property type="match status" value="1"/>
</dbReference>
<comment type="cofactor">
    <cofactor evidence="6">
        <name>Mg(2+)</name>
        <dbReference type="ChEBI" id="CHEBI:18420"/>
    </cofactor>
    <text evidence="6">Binds 1 Mg(2+) ion per trimer.</text>
</comment>
<evidence type="ECO:0000256" key="1">
    <source>
        <dbReference type="ARBA" id="ARBA00022448"/>
    </source>
</evidence>
<dbReference type="KEGG" id="ehn:H9Q80_09425"/>
<proteinExistence type="predicted"/>
<keyword evidence="6" id="KW-0460">Magnesium</keyword>
<dbReference type="RefSeq" id="WP_117456167.1">
    <property type="nucleotide sequence ID" value="NZ_CP060636.1"/>
</dbReference>
<keyword evidence="9" id="KW-1185">Reference proteome</keyword>
<feature type="binding site" evidence="6">
    <location>
        <position position="81"/>
    </location>
    <ligand>
        <name>Mg(2+)</name>
        <dbReference type="ChEBI" id="CHEBI:18420"/>
        <note>ligand shared between all trimeric partners</note>
    </ligand>
</feature>
<dbReference type="CDD" id="cd00215">
    <property type="entry name" value="PTS_IIA_lac"/>
    <property type="match status" value="1"/>
</dbReference>
<dbReference type="Gene3D" id="1.20.58.80">
    <property type="entry name" value="Phosphotransferase system, lactose/cellobiose-type IIA subunit"/>
    <property type="match status" value="1"/>
</dbReference>
<evidence type="ECO:0000256" key="2">
    <source>
        <dbReference type="ARBA" id="ARBA00022597"/>
    </source>
</evidence>
<reference evidence="8 9" key="1">
    <citation type="submission" date="2020-08" db="EMBL/GenBank/DDBJ databases">
        <authorList>
            <person name="Liu C."/>
            <person name="Sun Q."/>
        </authorList>
    </citation>
    <scope>NUCLEOTIDE SEQUENCE [LARGE SCALE GENOMIC DNA]</scope>
    <source>
        <strain evidence="8 9">NSJ-61</strain>
    </source>
</reference>
<organism evidence="8 9">
    <name type="scientific">[Eubacterium] hominis</name>
    <dbReference type="NCBI Taxonomy" id="2764325"/>
    <lineage>
        <taxon>Bacteria</taxon>
        <taxon>Bacillati</taxon>
        <taxon>Bacillota</taxon>
        <taxon>Erysipelotrichia</taxon>
        <taxon>Erysipelotrichales</taxon>
        <taxon>Erysipelotrichaceae</taxon>
        <taxon>Amedibacillus</taxon>
    </lineage>
</organism>
<dbReference type="Pfam" id="PF02255">
    <property type="entry name" value="PTS_IIA"/>
    <property type="match status" value="1"/>
</dbReference>
<dbReference type="GO" id="GO:0009401">
    <property type="term" value="P:phosphoenolpyruvate-dependent sugar phosphotransferase system"/>
    <property type="evidence" value="ECO:0007669"/>
    <property type="project" value="UniProtKB-KW"/>
</dbReference>
<dbReference type="PIRSF" id="PIRSF000699">
    <property type="entry name" value="PTS_IILac_III"/>
    <property type="match status" value="1"/>
</dbReference>
<keyword evidence="3" id="KW-0808">Transferase</keyword>
<evidence type="ECO:0000313" key="9">
    <source>
        <dbReference type="Proteomes" id="UP000515856"/>
    </source>
</evidence>
<gene>
    <name evidence="8" type="ORF">H9Q80_09425</name>
</gene>
<feature type="active site" description="Tele-phosphohistidine intermediate" evidence="5">
    <location>
        <position position="78"/>
    </location>
</feature>
<accession>A0A7G9GTJ7</accession>
<dbReference type="AlphaFoldDB" id="A0A7G9GTJ7"/>
<sequence length="107" mass="11973">MTDLEMSVISLISSAGDSKAKAFEALKAVKTGEYDKARELLAESYKVDLEAHKEQTKLIQQEMDPEADKTPITLLMVHAQDHYMTSQLARDLIETLIEVFESKEGGK</sequence>
<dbReference type="GO" id="GO:0046872">
    <property type="term" value="F:metal ion binding"/>
    <property type="evidence" value="ECO:0007669"/>
    <property type="project" value="UniProtKB-KW"/>
</dbReference>
<evidence type="ECO:0000256" key="3">
    <source>
        <dbReference type="ARBA" id="ARBA00022679"/>
    </source>
</evidence>
<feature type="modified residue" description="Phosphohistidine; by HPr" evidence="7">
    <location>
        <position position="78"/>
    </location>
</feature>
<dbReference type="InterPro" id="IPR036542">
    <property type="entry name" value="PTS_IIA_lac/cel_sf"/>
</dbReference>
<dbReference type="InterPro" id="IPR003188">
    <property type="entry name" value="PTS_IIA_lac/cel"/>
</dbReference>
<dbReference type="SUPFAM" id="SSF46973">
    <property type="entry name" value="Enzyme IIa from lactose specific PTS, IIa-lac"/>
    <property type="match status" value="1"/>
</dbReference>
<evidence type="ECO:0000256" key="5">
    <source>
        <dbReference type="PIRSR" id="PIRSR000699-1"/>
    </source>
</evidence>
<keyword evidence="1" id="KW-0813">Transport</keyword>
<keyword evidence="6" id="KW-0479">Metal-binding</keyword>
<dbReference type="Proteomes" id="UP000515856">
    <property type="component" value="Chromosome"/>
</dbReference>
<keyword evidence="4" id="KW-0598">Phosphotransferase system</keyword>
<evidence type="ECO:0000313" key="8">
    <source>
        <dbReference type="EMBL" id="QNM14129.1"/>
    </source>
</evidence>
<dbReference type="PROSITE" id="PS51095">
    <property type="entry name" value="PTS_EIIA_TYPE_3"/>
    <property type="match status" value="1"/>
</dbReference>
<dbReference type="EMBL" id="CP060636">
    <property type="protein sequence ID" value="QNM14129.1"/>
    <property type="molecule type" value="Genomic_DNA"/>
</dbReference>
<name>A0A7G9GTJ7_9FIRM</name>